<dbReference type="InterPro" id="IPR035570">
    <property type="entry name" value="UPF0234_N"/>
</dbReference>
<dbReference type="NCBIfam" id="NF003819">
    <property type="entry name" value="PRK05412.1"/>
    <property type="match status" value="1"/>
</dbReference>
<keyword evidence="5" id="KW-1185">Reference proteome</keyword>
<evidence type="ECO:0000313" key="4">
    <source>
        <dbReference type="EMBL" id="OPG15620.1"/>
    </source>
</evidence>
<evidence type="ECO:0000256" key="2">
    <source>
        <dbReference type="ARBA" id="ARBA00093450"/>
    </source>
</evidence>
<dbReference type="Proteomes" id="UP000190229">
    <property type="component" value="Unassembled WGS sequence"/>
</dbReference>
<dbReference type="AlphaFoldDB" id="A0A1V4ES00"/>
<dbReference type="PANTHER" id="PTHR30476:SF0">
    <property type="entry name" value="UPF0234 PROTEIN YAJQ"/>
    <property type="match status" value="1"/>
</dbReference>
<protein>
    <recommendedName>
        <fullName evidence="3">Nucleotide-binding protein B2M26_11210</fullName>
    </recommendedName>
</protein>
<reference evidence="4 5" key="1">
    <citation type="submission" date="2017-02" db="EMBL/GenBank/DDBJ databases">
        <title>Draft genome of Acidibacillus ferrooxidans Huett2.</title>
        <authorList>
            <person name="Schopf S."/>
        </authorList>
    </citation>
    <scope>NUCLEOTIDE SEQUENCE [LARGE SCALE GENOMIC DNA]</scope>
    <source>
        <strain evidence="4 5">Huett2</strain>
    </source>
</reference>
<evidence type="ECO:0000256" key="3">
    <source>
        <dbReference type="HAMAP-Rule" id="MF_00632"/>
    </source>
</evidence>
<keyword evidence="1 3" id="KW-0547">Nucleotide-binding</keyword>
<comment type="similarity">
    <text evidence="2 3">Belongs to the YajQ family.</text>
</comment>
<dbReference type="GO" id="GO:0005829">
    <property type="term" value="C:cytosol"/>
    <property type="evidence" value="ECO:0007669"/>
    <property type="project" value="TreeGrafter"/>
</dbReference>
<dbReference type="InterPro" id="IPR007551">
    <property type="entry name" value="YajQ/Smlt4090-like"/>
</dbReference>
<accession>A0A1V4ES00</accession>
<comment type="function">
    <text evidence="3">Nucleotide-binding protein.</text>
</comment>
<dbReference type="Pfam" id="PF04461">
    <property type="entry name" value="YajQ"/>
    <property type="match status" value="1"/>
</dbReference>
<evidence type="ECO:0000313" key="5">
    <source>
        <dbReference type="Proteomes" id="UP000190229"/>
    </source>
</evidence>
<proteinExistence type="inferred from homology"/>
<gene>
    <name evidence="4" type="ORF">B2M26_11210</name>
</gene>
<dbReference type="HAMAP" id="MF_00632">
    <property type="entry name" value="UPF0234"/>
    <property type="match status" value="1"/>
</dbReference>
<dbReference type="SUPFAM" id="SSF89963">
    <property type="entry name" value="YajQ-like"/>
    <property type="match status" value="2"/>
</dbReference>
<name>A0A1V4ES00_9BACL</name>
<dbReference type="EMBL" id="MWPS01000027">
    <property type="protein sequence ID" value="OPG15620.1"/>
    <property type="molecule type" value="Genomic_DNA"/>
</dbReference>
<dbReference type="Gene3D" id="3.30.70.860">
    <property type="match status" value="1"/>
</dbReference>
<comment type="caution">
    <text evidence="4">The sequence shown here is derived from an EMBL/GenBank/DDBJ whole genome shotgun (WGS) entry which is preliminary data.</text>
</comment>
<dbReference type="GO" id="GO:0000166">
    <property type="term" value="F:nucleotide binding"/>
    <property type="evidence" value="ECO:0007669"/>
    <property type="project" value="UniProtKB-UniRule"/>
</dbReference>
<dbReference type="PANTHER" id="PTHR30476">
    <property type="entry name" value="UPF0234 PROTEIN YAJQ"/>
    <property type="match status" value="1"/>
</dbReference>
<dbReference type="CDD" id="cd11740">
    <property type="entry name" value="YajQ_like"/>
    <property type="match status" value="1"/>
</dbReference>
<evidence type="ECO:0000256" key="1">
    <source>
        <dbReference type="ARBA" id="ARBA00022741"/>
    </source>
</evidence>
<dbReference type="Gene3D" id="3.30.70.990">
    <property type="entry name" value="YajQ-like, domain 2"/>
    <property type="match status" value="1"/>
</dbReference>
<dbReference type="InterPro" id="IPR035571">
    <property type="entry name" value="UPF0234-like_C"/>
</dbReference>
<dbReference type="RefSeq" id="WP_079291234.1">
    <property type="nucleotide sequence ID" value="NZ_MWPS01000027.1"/>
</dbReference>
<dbReference type="InterPro" id="IPR036183">
    <property type="entry name" value="YajQ-like_sf"/>
</dbReference>
<sequence>MAKESSFDVVSKPDMQEVANAVNQSEKELETRFDFKGSKSAIVQREAEIVVTSDDEYKLSLVLDIIRSKLIKRGVSLKFLEYGKLEPAAGGMVRQVVTVKTGIDSDVTKQIVKVIKDSKIKVTPSIQGDQVRVTGKDKDDLQAVISLLRKQDLSVELQFTNYR</sequence>
<organism evidence="4 5">
    <name type="scientific">Ferroacidibacillus organovorans</name>
    <dbReference type="NCBI Taxonomy" id="1765683"/>
    <lineage>
        <taxon>Bacteria</taxon>
        <taxon>Bacillati</taxon>
        <taxon>Bacillota</taxon>
        <taxon>Bacilli</taxon>
        <taxon>Bacillales</taxon>
        <taxon>Alicyclobacillaceae</taxon>
        <taxon>Ferroacidibacillus</taxon>
    </lineage>
</organism>